<organism evidence="2 3">
    <name type="scientific">Streptomyces tubercidicus</name>
    <dbReference type="NCBI Taxonomy" id="47759"/>
    <lineage>
        <taxon>Bacteria</taxon>
        <taxon>Bacillati</taxon>
        <taxon>Actinomycetota</taxon>
        <taxon>Actinomycetes</taxon>
        <taxon>Kitasatosporales</taxon>
        <taxon>Streptomycetaceae</taxon>
        <taxon>Streptomyces</taxon>
    </lineage>
</organism>
<comment type="caution">
    <text evidence="2">The sequence shown here is derived from an EMBL/GenBank/DDBJ whole genome shotgun (WGS) entry which is preliminary data.</text>
</comment>
<dbReference type="Proteomes" id="UP000431826">
    <property type="component" value="Unassembled WGS sequence"/>
</dbReference>
<keyword evidence="3" id="KW-1185">Reference proteome</keyword>
<evidence type="ECO:0000313" key="3">
    <source>
        <dbReference type="Proteomes" id="UP000431826"/>
    </source>
</evidence>
<dbReference type="AlphaFoldDB" id="A0A640UZX7"/>
<feature type="compositionally biased region" description="Basic and acidic residues" evidence="1">
    <location>
        <begin position="118"/>
        <end position="134"/>
    </location>
</feature>
<evidence type="ECO:0000313" key="2">
    <source>
        <dbReference type="EMBL" id="GFE40231.1"/>
    </source>
</evidence>
<feature type="region of interest" description="Disordered" evidence="1">
    <location>
        <begin position="1"/>
        <end position="35"/>
    </location>
</feature>
<protein>
    <submittedName>
        <fullName evidence="2">Uncharacterized protein</fullName>
    </submittedName>
</protein>
<sequence>MALNTSHAHADQFSERLVEQRSQRRFRTGPGEDATDFRTIQQGQRQRLRSKTGQQAKQRHCLGQATRLERVERELPSTPYQVAWVYIRQEVSSLVDELDRFSFLKVAPVSVHRPRVEHLVGQESTRQRQRERQPAESVGDLGSLLERAALRRQIAQHPCGVFPRQHPDMLQLRSWPPASSRTTRRDHDDAAGAGAQPAAIPQDLGIIRVVQHQQPRLGGPVEVFPYDIGARAQAVASGQQLPVGGTPVSGNGEHAGAQTRTVGGVHP</sequence>
<accession>A0A640UZX7</accession>
<feature type="region of interest" description="Disordered" evidence="1">
    <location>
        <begin position="118"/>
        <end position="140"/>
    </location>
</feature>
<gene>
    <name evidence="2" type="ORF">Stube_49040</name>
</gene>
<feature type="compositionally biased region" description="Basic and acidic residues" evidence="1">
    <location>
        <begin position="8"/>
        <end position="22"/>
    </location>
</feature>
<proteinExistence type="predicted"/>
<feature type="region of interest" description="Disordered" evidence="1">
    <location>
        <begin position="243"/>
        <end position="267"/>
    </location>
</feature>
<reference evidence="2 3" key="1">
    <citation type="submission" date="2019-12" db="EMBL/GenBank/DDBJ databases">
        <title>Whole genome shotgun sequence of Streptomyces tubercidicus NBRC 13090.</title>
        <authorList>
            <person name="Ichikawa N."/>
            <person name="Kimura A."/>
            <person name="Kitahashi Y."/>
            <person name="Komaki H."/>
            <person name="Tamura T."/>
        </authorList>
    </citation>
    <scope>NUCLEOTIDE SEQUENCE [LARGE SCALE GENOMIC DNA]</scope>
    <source>
        <strain evidence="2 3">NBRC 13090</strain>
    </source>
</reference>
<feature type="region of interest" description="Disordered" evidence="1">
    <location>
        <begin position="160"/>
        <end position="198"/>
    </location>
</feature>
<dbReference type="EMBL" id="BLIR01000001">
    <property type="protein sequence ID" value="GFE40231.1"/>
    <property type="molecule type" value="Genomic_DNA"/>
</dbReference>
<name>A0A640UZX7_9ACTN</name>
<evidence type="ECO:0000256" key="1">
    <source>
        <dbReference type="SAM" id="MobiDB-lite"/>
    </source>
</evidence>